<dbReference type="InterPro" id="IPR001322">
    <property type="entry name" value="Lamin_tail_dom"/>
</dbReference>
<reference evidence="3 4" key="1">
    <citation type="submission" date="2023-06" db="EMBL/GenBank/DDBJ databases">
        <title>Rock-solubilizing bacteria, Microbacterium invictum, promotes re-establishment of vegetation in rocky wasteland by accelerating rock bio-weathering and reshaping soil bacterial community.</title>
        <authorList>
            <person name="Liu C."/>
        </authorList>
    </citation>
    <scope>NUCLEOTIDE SEQUENCE [LARGE SCALE GENOMIC DNA]</scope>
    <source>
        <strain evidence="3 4">X-18</strain>
    </source>
</reference>
<feature type="signal peptide" evidence="1">
    <location>
        <begin position="1"/>
        <end position="27"/>
    </location>
</feature>
<feature type="domain" description="LTD" evidence="2">
    <location>
        <begin position="197"/>
        <end position="316"/>
    </location>
</feature>
<sequence length="1080" mass="113470">MRTLVPLGATSLLIPILLAASPAPSVAAGGEARTAAPGDVVISEITHGGPGGPGGAFFELHNTSAESVSLRGWSVFRCDEDGLRAKASNPETPLDQMILDSGERFVVAQMTADLTAPPDAVFSQAMSTRGFGLVLVAPDGEVADAVAAYPSGGRESGLSECGDVDVPVALAWALGESWQRTADGAWIRGAATPGAPPSGVGTRRAPAVEITEIAAAGPGGHGDDVVELHNAGEAPVDVGGWRLYRCTALGEASGDTLQHLFAPGRSIGAGERMVIGGPEYPGTPDIRTETSLADLVSGALLVDDGGRRVDGVTVSAQHDTACQTGPARLDGILDHRSGQSWQKTPTGDWLVAGRTPGLPNATVDLRQEEPTVPPASPGVALSEVATDPALAVPGIRRHAFVELGNYADTAQDISGWRLTACTADGFRAFDDLAIVPAGTILAPGETWVAVLAGTDVAGDATFDTPFALHGAGVWVEDDLGRRVDSVGIYHRNEMDESVERVSPCTNGLALATFAPDRLRGETYQRTGFTGSDMQDFVVGVATPGVIDRHPRVEPASLVEDAVRTGLHSVAVPAALAESRSTWREGGSRQGAPAEVRWAFSGSSPAPLATVSADGEVPIDDPDALHGRDDGYDLPYVRFGLALDPGGGEVRWSGRVVGRSAVALSVWQPGDRAWRLLDQGVGDRTAAGAEPDAPVVLSGVVDAAEVTGGEAQILVQVVPRTSTIPAATGLADPQDYDLALSHITDTQYLSESYPEVYAAEIEWILANAESRKIDFAIHTGDLIQSWVDPDQREARARHEFEIASQLQAELDAQVANSVLPGNHDNKRGLTNDLFNEYFGPDRYADAGWYGGSIAPGDNRASWSAFTADGARFVVVSLPYAYGEPEVAWAEDVVAAHPDANVVIATHEHVTPKGHGGPAARSNSSRWLSHADMLWERVIAPNRNVVLVLSGHFHGIGAIVTEDAGGIPGHTVVEAVADYQEFRTPTGERATGFQRLLQIDLAGGMLAVDTFSVTLDASASHPFDYTQFVPDNGTDGIHSNERPWNVLDRGLQNRYTAVDDEFAVPLSLQYPKGVHTAAVTVG</sequence>
<evidence type="ECO:0000259" key="2">
    <source>
        <dbReference type="PROSITE" id="PS51841"/>
    </source>
</evidence>
<name>A0ABZ0VEM8_9MICO</name>
<dbReference type="Proteomes" id="UP001324533">
    <property type="component" value="Chromosome"/>
</dbReference>
<dbReference type="PROSITE" id="PS51841">
    <property type="entry name" value="LTD"/>
    <property type="match status" value="3"/>
</dbReference>
<dbReference type="SUPFAM" id="SSF56300">
    <property type="entry name" value="Metallo-dependent phosphatases"/>
    <property type="match status" value="1"/>
</dbReference>
<dbReference type="PANTHER" id="PTHR43143">
    <property type="entry name" value="METALLOPHOSPHOESTERASE, CALCINEURIN SUPERFAMILY"/>
    <property type="match status" value="1"/>
</dbReference>
<dbReference type="InterPro" id="IPR004843">
    <property type="entry name" value="Calcineurin-like_PHP"/>
</dbReference>
<dbReference type="PANTHER" id="PTHR43143:SF5">
    <property type="entry name" value="SECRETED PROTEIN"/>
    <property type="match status" value="1"/>
</dbReference>
<dbReference type="InterPro" id="IPR051918">
    <property type="entry name" value="STPP_CPPED1"/>
</dbReference>
<dbReference type="InterPro" id="IPR036415">
    <property type="entry name" value="Lamin_tail_dom_sf"/>
</dbReference>
<dbReference type="InterPro" id="IPR029052">
    <property type="entry name" value="Metallo-depent_PP-like"/>
</dbReference>
<feature type="domain" description="LTD" evidence="2">
    <location>
        <begin position="28"/>
        <end position="151"/>
    </location>
</feature>
<protein>
    <submittedName>
        <fullName evidence="3">Lamin tail domain-containing protein</fullName>
    </submittedName>
</protein>
<dbReference type="Gene3D" id="3.60.21.10">
    <property type="match status" value="1"/>
</dbReference>
<keyword evidence="4" id="KW-1185">Reference proteome</keyword>
<dbReference type="SUPFAM" id="SSF74853">
    <property type="entry name" value="Lamin A/C globular tail domain"/>
    <property type="match status" value="3"/>
</dbReference>
<evidence type="ECO:0000256" key="1">
    <source>
        <dbReference type="SAM" id="SignalP"/>
    </source>
</evidence>
<evidence type="ECO:0000313" key="3">
    <source>
        <dbReference type="EMBL" id="WQB71894.1"/>
    </source>
</evidence>
<feature type="chain" id="PRO_5047431630" evidence="1">
    <location>
        <begin position="28"/>
        <end position="1080"/>
    </location>
</feature>
<proteinExistence type="predicted"/>
<accession>A0ABZ0VEM8</accession>
<dbReference type="Gene3D" id="2.60.40.1260">
    <property type="entry name" value="Lamin Tail domain"/>
    <property type="match status" value="1"/>
</dbReference>
<dbReference type="Pfam" id="PF00149">
    <property type="entry name" value="Metallophos"/>
    <property type="match status" value="1"/>
</dbReference>
<dbReference type="RefSeq" id="WP_322412007.1">
    <property type="nucleotide sequence ID" value="NZ_CP139779.1"/>
</dbReference>
<organism evidence="3 4">
    <name type="scientific">Microbacterium invictum</name>
    <dbReference type="NCBI Taxonomy" id="515415"/>
    <lineage>
        <taxon>Bacteria</taxon>
        <taxon>Bacillati</taxon>
        <taxon>Actinomycetota</taxon>
        <taxon>Actinomycetes</taxon>
        <taxon>Micrococcales</taxon>
        <taxon>Microbacteriaceae</taxon>
        <taxon>Microbacterium</taxon>
    </lineage>
</organism>
<evidence type="ECO:0000313" key="4">
    <source>
        <dbReference type="Proteomes" id="UP001324533"/>
    </source>
</evidence>
<keyword evidence="1" id="KW-0732">Signal</keyword>
<dbReference type="EMBL" id="CP139779">
    <property type="protein sequence ID" value="WQB71894.1"/>
    <property type="molecule type" value="Genomic_DNA"/>
</dbReference>
<dbReference type="Pfam" id="PF00932">
    <property type="entry name" value="LTD"/>
    <property type="match status" value="1"/>
</dbReference>
<gene>
    <name evidence="3" type="ORF">T9R20_08095</name>
</gene>
<feature type="domain" description="LTD" evidence="2">
    <location>
        <begin position="368"/>
        <end position="502"/>
    </location>
</feature>